<proteinExistence type="predicted"/>
<evidence type="ECO:0000313" key="1">
    <source>
        <dbReference type="EMBL" id="AGN30088.1"/>
    </source>
</evidence>
<dbReference type="Proteomes" id="UP000201461">
    <property type="component" value="Segment"/>
</dbReference>
<gene>
    <name evidence="1" type="ORF">VPFG_00086</name>
</gene>
<sequence length="134" mass="15972">MTDIYEMWEKKIERLGEMHKKIYDMGQLAAGDEGKYIFKTEMKREHLSREISHDIDHKGIDLHHLMYKGLYETAREYQGAIMIFCKEMPLKQRRELFDKIRAVFNIDAYTDEAWEKVLKQFKGSLVDQGFMSGE</sequence>
<name>R9TG72_9CAUD</name>
<evidence type="ECO:0000313" key="2">
    <source>
        <dbReference type="Proteomes" id="UP000201461"/>
    </source>
</evidence>
<protein>
    <submittedName>
        <fullName evidence="1">Uncharacterized protein</fullName>
    </submittedName>
</protein>
<dbReference type="OrthoDB" id="14507at10239"/>
<accession>R9TG72</accession>
<dbReference type="GeneID" id="15926539"/>
<dbReference type="KEGG" id="vg:15926539"/>
<keyword evidence="2" id="KW-1185">Reference proteome</keyword>
<organism evidence="1 2">
    <name type="scientific">Vibrio phage nt-1</name>
    <dbReference type="NCBI Taxonomy" id="115992"/>
    <lineage>
        <taxon>Viruses</taxon>
        <taxon>Duplodnaviria</taxon>
        <taxon>Heunggongvirae</taxon>
        <taxon>Uroviricota</taxon>
        <taxon>Caudoviricetes</taxon>
        <taxon>Pantevenvirales</taxon>
        <taxon>Straboviridae</taxon>
        <taxon>Mylasvirus</taxon>
        <taxon>Mylasvirus persius</taxon>
    </lineage>
</organism>
<reference evidence="1 2" key="1">
    <citation type="journal article" date="2014" name="Genome Biol. Evol.">
        <title>Composite Conserved Promoter-Terminator Motifs (PeSLs) that Mediate Modular Shuffling in the Diverse T4-Like Myoviruses.</title>
        <authorList>
            <person name="Comeau A.M."/>
            <person name="Arbiol C."/>
            <person name="Krisch H.M."/>
        </authorList>
    </citation>
    <scope>NUCLEOTIDE SEQUENCE [LARGE SCALE GENOMIC DNA]</scope>
</reference>
<dbReference type="RefSeq" id="YP_008125237.1">
    <property type="nucleotide sequence ID" value="NC_021529.2"/>
</dbReference>
<dbReference type="EMBL" id="HQ317393">
    <property type="protein sequence ID" value="AGN30088.1"/>
    <property type="molecule type" value="Genomic_DNA"/>
</dbReference>